<dbReference type="AlphaFoldDB" id="A0A423XK75"/>
<proteinExistence type="predicted"/>
<dbReference type="PANTHER" id="PTHR10933:SF9">
    <property type="entry name" value="IMMUNOGLOBULIN-BINDING PROTEIN 1"/>
    <property type="match status" value="1"/>
</dbReference>
<feature type="region of interest" description="Disordered" evidence="1">
    <location>
        <begin position="223"/>
        <end position="255"/>
    </location>
</feature>
<dbReference type="FunCoup" id="A0A423XK75">
    <property type="interactions" value="634"/>
</dbReference>
<dbReference type="GO" id="GO:0035303">
    <property type="term" value="P:regulation of dephosphorylation"/>
    <property type="evidence" value="ECO:0007669"/>
    <property type="project" value="TreeGrafter"/>
</dbReference>
<dbReference type="STRING" id="1230097.A0A423XK75"/>
<feature type="region of interest" description="Disordered" evidence="1">
    <location>
        <begin position="390"/>
        <end position="563"/>
    </location>
</feature>
<dbReference type="InParanoid" id="A0A423XK75"/>
<evidence type="ECO:0000313" key="2">
    <source>
        <dbReference type="EMBL" id="ROW16838.1"/>
    </source>
</evidence>
<feature type="compositionally biased region" description="Low complexity" evidence="1">
    <location>
        <begin position="411"/>
        <end position="435"/>
    </location>
</feature>
<reference evidence="2 3" key="1">
    <citation type="submission" date="2015-09" db="EMBL/GenBank/DDBJ databases">
        <title>Host preference determinants of Valsa canker pathogens revealed by comparative genomics.</title>
        <authorList>
            <person name="Yin Z."/>
            <person name="Huang L."/>
        </authorList>
    </citation>
    <scope>NUCLEOTIDE SEQUENCE [LARGE SCALE GENOMIC DNA]</scope>
    <source>
        <strain evidence="2 3">SXYLt</strain>
    </source>
</reference>
<comment type="caution">
    <text evidence="2">The sequence shown here is derived from an EMBL/GenBank/DDBJ whole genome shotgun (WGS) entry which is preliminary data.</text>
</comment>
<sequence length="563" mass="61703">MDDPKTLKSVFTEAEDRRLALEGAFEVTDPSYRDVLTSAIEDYTECLELISQLRIFSPNESLEDLSTGDLPYLLVNYHLADLIQKVHTTTPQGRKDIVDKSRGCYERFLYILDSYSILEPQYAKMLERYSEDPSSFTTTPSSDPAARRNAKIANFKSEQALKQKLAYLRRNPAYGDPEAADGGGGDEEVLRQVHLANLALSVHTAFQALESINREAEILAQAPTPLLPQGSTVEDDERRRREGLKDDGYSDRLDRPFKRLQSFNGPLLSKDGKPTQPFTIVGTRQDLAKQVFRPGHNLPTMSIDEFLEEERKRGGIIEGGGEASGRQPEPDEDNYEKADAATYKARAWDEYTEANAKGSSQPSSIAIALKQSPRRQIRVVGPLSIRQHVTSGTTVMSNSRKEGPRPCCSPATTNSAAAANTTTTTTTHSTLAGSTEKLEIQDTDGQKNAGTETNTETNTETEANTEIDTVTKNNDFGSSKKEEEEGGSLVNLDRVLSGPCSICGSPDHDDEDCEEELDLQYLMTTALPRPHASDDTSHAPSLSSSSGKGDQNGLGGSQNSHAE</sequence>
<evidence type="ECO:0008006" key="4">
    <source>
        <dbReference type="Google" id="ProtNLM"/>
    </source>
</evidence>
<gene>
    <name evidence="2" type="ORF">VPNG_01697</name>
</gene>
<dbReference type="Pfam" id="PF04177">
    <property type="entry name" value="TAP42"/>
    <property type="match status" value="1"/>
</dbReference>
<dbReference type="Gene3D" id="1.25.40.540">
    <property type="entry name" value="TAP42-like family"/>
    <property type="match status" value="1"/>
</dbReference>
<dbReference type="InterPro" id="IPR007304">
    <property type="entry name" value="TAP46-like"/>
</dbReference>
<organism evidence="2 3">
    <name type="scientific">Cytospora leucostoma</name>
    <dbReference type="NCBI Taxonomy" id="1230097"/>
    <lineage>
        <taxon>Eukaryota</taxon>
        <taxon>Fungi</taxon>
        <taxon>Dikarya</taxon>
        <taxon>Ascomycota</taxon>
        <taxon>Pezizomycotina</taxon>
        <taxon>Sordariomycetes</taxon>
        <taxon>Sordariomycetidae</taxon>
        <taxon>Diaporthales</taxon>
        <taxon>Cytosporaceae</taxon>
        <taxon>Cytospora</taxon>
    </lineage>
</organism>
<feature type="compositionally biased region" description="Polar residues" evidence="1">
    <location>
        <begin position="538"/>
        <end position="549"/>
    </location>
</feature>
<dbReference type="EMBL" id="LKEB01000004">
    <property type="protein sequence ID" value="ROW16838.1"/>
    <property type="molecule type" value="Genomic_DNA"/>
</dbReference>
<name>A0A423XK75_9PEZI</name>
<dbReference type="GO" id="GO:0051721">
    <property type="term" value="F:protein phosphatase 2A binding"/>
    <property type="evidence" value="ECO:0007669"/>
    <property type="project" value="TreeGrafter"/>
</dbReference>
<dbReference type="PANTHER" id="PTHR10933">
    <property type="entry name" value="IMMUNOGLOBULIN-BINDING PROTEIN 1"/>
    <property type="match status" value="1"/>
</dbReference>
<evidence type="ECO:0000256" key="1">
    <source>
        <dbReference type="SAM" id="MobiDB-lite"/>
    </source>
</evidence>
<evidence type="ECO:0000313" key="3">
    <source>
        <dbReference type="Proteomes" id="UP000285146"/>
    </source>
</evidence>
<feature type="compositionally biased region" description="Polar residues" evidence="1">
    <location>
        <begin position="467"/>
        <end position="476"/>
    </location>
</feature>
<dbReference type="GO" id="GO:0009966">
    <property type="term" value="P:regulation of signal transduction"/>
    <property type="evidence" value="ECO:0007669"/>
    <property type="project" value="InterPro"/>
</dbReference>
<dbReference type="Proteomes" id="UP000285146">
    <property type="component" value="Unassembled WGS sequence"/>
</dbReference>
<feature type="compositionally biased region" description="Acidic residues" evidence="1">
    <location>
        <begin position="508"/>
        <end position="518"/>
    </location>
</feature>
<keyword evidence="3" id="KW-1185">Reference proteome</keyword>
<protein>
    <recommendedName>
        <fullName evidence="4">TAP42-like protein</fullName>
    </recommendedName>
</protein>
<feature type="compositionally biased region" description="Low complexity" evidence="1">
    <location>
        <begin position="451"/>
        <end position="466"/>
    </location>
</feature>
<dbReference type="InterPro" id="IPR038511">
    <property type="entry name" value="TAP42/TAP46-like_sf"/>
</dbReference>
<dbReference type="GO" id="GO:0005829">
    <property type="term" value="C:cytosol"/>
    <property type="evidence" value="ECO:0007669"/>
    <property type="project" value="TreeGrafter"/>
</dbReference>
<feature type="compositionally biased region" description="Basic and acidic residues" evidence="1">
    <location>
        <begin position="236"/>
        <end position="255"/>
    </location>
</feature>
<dbReference type="OrthoDB" id="10261753at2759"/>
<accession>A0A423XK75</accession>